<dbReference type="PANTHER" id="PTHR21599:SF0">
    <property type="entry name" value="GLYCERATE KINASE"/>
    <property type="match status" value="1"/>
</dbReference>
<evidence type="ECO:0000256" key="1">
    <source>
        <dbReference type="ARBA" id="ARBA00006284"/>
    </source>
</evidence>
<dbReference type="GO" id="GO:0008887">
    <property type="term" value="F:glycerate kinase activity"/>
    <property type="evidence" value="ECO:0007669"/>
    <property type="project" value="UniProtKB-UniRule"/>
</dbReference>
<name>A0AB39YSE1_9MICC</name>
<dbReference type="NCBIfam" id="TIGR00045">
    <property type="entry name" value="glycerate kinase"/>
    <property type="match status" value="1"/>
</dbReference>
<evidence type="ECO:0000256" key="2">
    <source>
        <dbReference type="ARBA" id="ARBA00022679"/>
    </source>
</evidence>
<dbReference type="PIRSF" id="PIRSF006078">
    <property type="entry name" value="GlxK"/>
    <property type="match status" value="1"/>
</dbReference>
<dbReference type="Gene3D" id="3.90.1510.10">
    <property type="entry name" value="Glycerate kinase, domain 2"/>
    <property type="match status" value="1"/>
</dbReference>
<reference evidence="5" key="1">
    <citation type="submission" date="2024-07" db="EMBL/GenBank/DDBJ databases">
        <authorList>
            <person name="Li J."/>
            <person name="Wei H."/>
            <person name="Ma J."/>
        </authorList>
    </citation>
    <scope>NUCLEOTIDE SEQUENCE</scope>
    <source>
        <strain evidence="5">AMU7</strain>
    </source>
</reference>
<dbReference type="AlphaFoldDB" id="A0AB39YSE1"/>
<organism evidence="5">
    <name type="scientific">Paenarthrobacter sp. AMU7</name>
    <dbReference type="NCBI Taxonomy" id="3162492"/>
    <lineage>
        <taxon>Bacteria</taxon>
        <taxon>Bacillati</taxon>
        <taxon>Actinomycetota</taxon>
        <taxon>Actinomycetes</taxon>
        <taxon>Micrococcales</taxon>
        <taxon>Micrococcaceae</taxon>
        <taxon>Paenarthrobacter</taxon>
    </lineage>
</organism>
<gene>
    <name evidence="5" type="ORF">ABQM86_21340</name>
</gene>
<keyword evidence="2 4" id="KW-0808">Transferase</keyword>
<dbReference type="RefSeq" id="WP_369745524.1">
    <property type="nucleotide sequence ID" value="NZ_CP165735.1"/>
</dbReference>
<keyword evidence="3 4" id="KW-0418">Kinase</keyword>
<accession>A0AB39YSE1</accession>
<sequence length="376" mass="38097">MRIVIATDKFKGSLSASEAVQSLGRGIKAALPDTVIEEIPIADGGEGTLDAAVAAGFTKHFEMVSGPTGLPVRAAYATRDHEAVIELAQASGLALLPGNTFDPLGSTTFGTGQLIRAALARGCTRVIIGAGGSAGTDGGAGLLVALGAEFLDADGKPVARGGAALAHIARVKLDGLDKHVRSARFVLASDVDNPLLGPRGAASVFGPQKGANEQDVQQLDRALAHFAHVLGTAIGPSASQAIRAAGSGSAGGVGFGLMAALAAHRESGVELVHHLTNFQDRLAGADLLISGEGRLDHQSLGGKAAVGTAQAAMARGIPVIAVCGSTNLTGQELQAAGFSKTYTLRDLEPDLQICLENASALLETTGRMLAQNLQRS</sequence>
<proteinExistence type="inferred from homology"/>
<dbReference type="Pfam" id="PF02595">
    <property type="entry name" value="Gly_kinase"/>
    <property type="match status" value="1"/>
</dbReference>
<evidence type="ECO:0000256" key="4">
    <source>
        <dbReference type="PIRNR" id="PIRNR006078"/>
    </source>
</evidence>
<dbReference type="InterPro" id="IPR004381">
    <property type="entry name" value="Glycerate_kinase"/>
</dbReference>
<protein>
    <submittedName>
        <fullName evidence="5">Glycerate kinase</fullName>
    </submittedName>
</protein>
<dbReference type="EMBL" id="CP165735">
    <property type="protein sequence ID" value="XDV71467.1"/>
    <property type="molecule type" value="Genomic_DNA"/>
</dbReference>
<dbReference type="PANTHER" id="PTHR21599">
    <property type="entry name" value="GLYCERATE KINASE"/>
    <property type="match status" value="1"/>
</dbReference>
<dbReference type="Gene3D" id="3.40.50.10350">
    <property type="entry name" value="Glycerate kinase, domain 1"/>
    <property type="match status" value="1"/>
</dbReference>
<evidence type="ECO:0000313" key="5">
    <source>
        <dbReference type="EMBL" id="XDV71467.1"/>
    </source>
</evidence>
<dbReference type="InterPro" id="IPR018193">
    <property type="entry name" value="Glyc_kinase_flavodox-like_fold"/>
</dbReference>
<dbReference type="SUPFAM" id="SSF110738">
    <property type="entry name" value="Glycerate kinase I"/>
    <property type="match status" value="1"/>
</dbReference>
<dbReference type="InterPro" id="IPR036129">
    <property type="entry name" value="Glycerate_kinase_sf"/>
</dbReference>
<dbReference type="InterPro" id="IPR018197">
    <property type="entry name" value="Glycerate_kinase_RE-like"/>
</dbReference>
<dbReference type="GO" id="GO:0031388">
    <property type="term" value="P:organic acid phosphorylation"/>
    <property type="evidence" value="ECO:0007669"/>
    <property type="project" value="UniProtKB-UniRule"/>
</dbReference>
<comment type="similarity">
    <text evidence="1 4">Belongs to the glycerate kinase type-1 family.</text>
</comment>
<evidence type="ECO:0000256" key="3">
    <source>
        <dbReference type="ARBA" id="ARBA00022777"/>
    </source>
</evidence>